<keyword evidence="2" id="KW-1185">Reference proteome</keyword>
<comment type="caution">
    <text evidence="1">The sequence shown here is derived from an EMBL/GenBank/DDBJ whole genome shotgun (WGS) entry which is preliminary data.</text>
</comment>
<name>A0ACB9B4I2_9ASTR</name>
<evidence type="ECO:0000313" key="2">
    <source>
        <dbReference type="Proteomes" id="UP001056120"/>
    </source>
</evidence>
<sequence length="153" mass="17187">MMSKSHLILASCLFLPPDPRVDNISEQAISFKKLGKVQSDGPRVNKNDEDEKRTRENFCGLLDDGFKQEERWMLQANSLHVSYECRCNFKEDDLAVLSPLGLEQFGQNLKCSLNIDGLDSPLGPAMVICVSVDIALKEMRGLLVPDDIINDKF</sequence>
<proteinExistence type="predicted"/>
<gene>
    <name evidence="1" type="ORF">L1987_69021</name>
</gene>
<protein>
    <submittedName>
        <fullName evidence="1">Uncharacterized protein</fullName>
    </submittedName>
</protein>
<dbReference type="Proteomes" id="UP001056120">
    <property type="component" value="Linkage Group LG23"/>
</dbReference>
<accession>A0ACB9B4I2</accession>
<organism evidence="1 2">
    <name type="scientific">Smallanthus sonchifolius</name>
    <dbReference type="NCBI Taxonomy" id="185202"/>
    <lineage>
        <taxon>Eukaryota</taxon>
        <taxon>Viridiplantae</taxon>
        <taxon>Streptophyta</taxon>
        <taxon>Embryophyta</taxon>
        <taxon>Tracheophyta</taxon>
        <taxon>Spermatophyta</taxon>
        <taxon>Magnoliopsida</taxon>
        <taxon>eudicotyledons</taxon>
        <taxon>Gunneridae</taxon>
        <taxon>Pentapetalae</taxon>
        <taxon>asterids</taxon>
        <taxon>campanulids</taxon>
        <taxon>Asterales</taxon>
        <taxon>Asteraceae</taxon>
        <taxon>Asteroideae</taxon>
        <taxon>Heliantheae alliance</taxon>
        <taxon>Millerieae</taxon>
        <taxon>Smallanthus</taxon>
    </lineage>
</organism>
<dbReference type="EMBL" id="CM042040">
    <property type="protein sequence ID" value="KAI3717419.1"/>
    <property type="molecule type" value="Genomic_DNA"/>
</dbReference>
<reference evidence="2" key="1">
    <citation type="journal article" date="2022" name="Mol. Ecol. Resour.">
        <title>The genomes of chicory, endive, great burdock and yacon provide insights into Asteraceae palaeo-polyploidization history and plant inulin production.</title>
        <authorList>
            <person name="Fan W."/>
            <person name="Wang S."/>
            <person name="Wang H."/>
            <person name="Wang A."/>
            <person name="Jiang F."/>
            <person name="Liu H."/>
            <person name="Zhao H."/>
            <person name="Xu D."/>
            <person name="Zhang Y."/>
        </authorList>
    </citation>
    <scope>NUCLEOTIDE SEQUENCE [LARGE SCALE GENOMIC DNA]</scope>
    <source>
        <strain evidence="2">cv. Yunnan</strain>
    </source>
</reference>
<evidence type="ECO:0000313" key="1">
    <source>
        <dbReference type="EMBL" id="KAI3717419.1"/>
    </source>
</evidence>
<reference evidence="1 2" key="2">
    <citation type="journal article" date="2022" name="Mol. Ecol. Resour.">
        <title>The genomes of chicory, endive, great burdock and yacon provide insights into Asteraceae paleo-polyploidization history and plant inulin production.</title>
        <authorList>
            <person name="Fan W."/>
            <person name="Wang S."/>
            <person name="Wang H."/>
            <person name="Wang A."/>
            <person name="Jiang F."/>
            <person name="Liu H."/>
            <person name="Zhao H."/>
            <person name="Xu D."/>
            <person name="Zhang Y."/>
        </authorList>
    </citation>
    <scope>NUCLEOTIDE SEQUENCE [LARGE SCALE GENOMIC DNA]</scope>
    <source>
        <strain evidence="2">cv. Yunnan</strain>
        <tissue evidence="1">Leaves</tissue>
    </source>
</reference>